<dbReference type="GO" id="GO:0015297">
    <property type="term" value="F:antiporter activity"/>
    <property type="evidence" value="ECO:0007669"/>
    <property type="project" value="UniProtKB-KW"/>
</dbReference>
<keyword evidence="6" id="KW-0050">Antiport</keyword>
<evidence type="ECO:0000256" key="12">
    <source>
        <dbReference type="ARBA" id="ARBA00031636"/>
    </source>
</evidence>
<dbReference type="InterPro" id="IPR002528">
    <property type="entry name" value="MATE_fam"/>
</dbReference>
<feature type="transmembrane region" description="Helical" evidence="13">
    <location>
        <begin position="12"/>
        <end position="31"/>
    </location>
</feature>
<feature type="transmembrane region" description="Helical" evidence="13">
    <location>
        <begin position="350"/>
        <end position="374"/>
    </location>
</feature>
<dbReference type="PANTHER" id="PTHR43298">
    <property type="entry name" value="MULTIDRUG RESISTANCE PROTEIN NORM-RELATED"/>
    <property type="match status" value="1"/>
</dbReference>
<evidence type="ECO:0000313" key="15">
    <source>
        <dbReference type="Proteomes" id="UP000537131"/>
    </source>
</evidence>
<dbReference type="InterPro" id="IPR048279">
    <property type="entry name" value="MdtK-like"/>
</dbReference>
<reference evidence="14 15" key="1">
    <citation type="submission" date="2020-04" db="EMBL/GenBank/DDBJ databases">
        <authorList>
            <person name="Doyle D.A."/>
        </authorList>
    </citation>
    <scope>NUCLEOTIDE SEQUENCE [LARGE SCALE GENOMIC DNA]</scope>
    <source>
        <strain evidence="14 15">P21</strain>
    </source>
</reference>
<organism evidence="14 15">
    <name type="scientific">Clostridium muellerianum</name>
    <dbReference type="NCBI Taxonomy" id="2716538"/>
    <lineage>
        <taxon>Bacteria</taxon>
        <taxon>Bacillati</taxon>
        <taxon>Bacillota</taxon>
        <taxon>Clostridia</taxon>
        <taxon>Eubacteriales</taxon>
        <taxon>Clostridiaceae</taxon>
        <taxon>Clostridium</taxon>
    </lineage>
</organism>
<feature type="transmembrane region" description="Helical" evidence="13">
    <location>
        <begin position="96"/>
        <end position="121"/>
    </location>
</feature>
<evidence type="ECO:0000256" key="13">
    <source>
        <dbReference type="SAM" id="Phobius"/>
    </source>
</evidence>
<dbReference type="PIRSF" id="PIRSF006603">
    <property type="entry name" value="DinF"/>
    <property type="match status" value="1"/>
</dbReference>
<comment type="subcellular location">
    <subcellularLocation>
        <location evidence="2">Cell membrane</location>
        <topology evidence="2">Multi-pass membrane protein</topology>
    </subcellularLocation>
</comment>
<evidence type="ECO:0000256" key="5">
    <source>
        <dbReference type="ARBA" id="ARBA00022448"/>
    </source>
</evidence>
<dbReference type="InterPro" id="IPR050222">
    <property type="entry name" value="MATE_MdtK"/>
</dbReference>
<evidence type="ECO:0000256" key="2">
    <source>
        <dbReference type="ARBA" id="ARBA00004651"/>
    </source>
</evidence>
<dbReference type="RefSeq" id="WP_169297014.1">
    <property type="nucleotide sequence ID" value="NZ_JABBNI010000013.1"/>
</dbReference>
<dbReference type="Pfam" id="PF01554">
    <property type="entry name" value="MatE"/>
    <property type="match status" value="2"/>
</dbReference>
<sequence length="456" mass="49946">MKGDMTQGSSSKILITFTIPMIFANIFQQLYNTTDAIIVGRFIGKNALAAVGVANPIMSIAIFFILGICIGTSLLMSELFGSGDYKILKKEVSTALIVGIIFTVIMSVICMFLSRWILIITGTPKEILNDADIFLKIIFGGLIFSFLYNFYSSALRSIGNSKIPLIFLLVSCVLNGILCIIFVVVLKLGVVGSAIATVVAQGISSILCIIYVYLKIPLISLNVSELVVDKLLVSKTIQYSWVTALQQTCLYIGKLLVQGAVNPFGINAIAAYNSVTRVDSLVLAPADSFSSSIGTYCAQNKGGKKFDRIITGYKESNIIVTAYCVTAALFVFLGAGRIMNLFVPNSEKEVILLGIKYLMPMSIFYILSGFCNIYQGLFRGIGNLRITFIATVIQIFVRVAASYILSPYLGISGVCYAMALGWIFMIIYEGLACKKYFKKIRQLNLSHCQLEYEKCS</sequence>
<dbReference type="GO" id="GO:0042910">
    <property type="term" value="F:xenobiotic transmembrane transporter activity"/>
    <property type="evidence" value="ECO:0007669"/>
    <property type="project" value="InterPro"/>
</dbReference>
<keyword evidence="7" id="KW-1003">Cell membrane</keyword>
<feature type="transmembrane region" description="Helical" evidence="13">
    <location>
        <begin position="386"/>
        <end position="405"/>
    </location>
</feature>
<evidence type="ECO:0000256" key="9">
    <source>
        <dbReference type="ARBA" id="ARBA00022989"/>
    </source>
</evidence>
<evidence type="ECO:0000256" key="1">
    <source>
        <dbReference type="ARBA" id="ARBA00003408"/>
    </source>
</evidence>
<evidence type="ECO:0000256" key="11">
    <source>
        <dbReference type="ARBA" id="ARBA00023136"/>
    </source>
</evidence>
<dbReference type="PANTHER" id="PTHR43298:SF2">
    <property type="entry name" value="FMN_FAD EXPORTER YEEO-RELATED"/>
    <property type="match status" value="1"/>
</dbReference>
<feature type="transmembrane region" description="Helical" evidence="13">
    <location>
        <begin position="133"/>
        <end position="151"/>
    </location>
</feature>
<comment type="caution">
    <text evidence="14">The sequence shown here is derived from an EMBL/GenBank/DDBJ whole genome shotgun (WGS) entry which is preliminary data.</text>
</comment>
<dbReference type="GO" id="GO:0006811">
    <property type="term" value="P:monoatomic ion transport"/>
    <property type="evidence" value="ECO:0007669"/>
    <property type="project" value="UniProtKB-KW"/>
</dbReference>
<accession>A0A7Y0EF97</accession>
<feature type="transmembrane region" description="Helical" evidence="13">
    <location>
        <begin position="51"/>
        <end position="75"/>
    </location>
</feature>
<evidence type="ECO:0000313" key="14">
    <source>
        <dbReference type="EMBL" id="NMM62409.1"/>
    </source>
</evidence>
<comment type="similarity">
    <text evidence="3">Belongs to the multi antimicrobial extrusion (MATE) (TC 2.A.66.1) family.</text>
</comment>
<dbReference type="AlphaFoldDB" id="A0A7Y0EF97"/>
<keyword evidence="15" id="KW-1185">Reference proteome</keyword>
<dbReference type="Proteomes" id="UP000537131">
    <property type="component" value="Unassembled WGS sequence"/>
</dbReference>
<keyword evidence="10" id="KW-0406">Ion transport</keyword>
<feature type="transmembrane region" description="Helical" evidence="13">
    <location>
        <begin position="411"/>
        <end position="431"/>
    </location>
</feature>
<evidence type="ECO:0000256" key="7">
    <source>
        <dbReference type="ARBA" id="ARBA00022475"/>
    </source>
</evidence>
<dbReference type="EMBL" id="JABBNI010000013">
    <property type="protein sequence ID" value="NMM62409.1"/>
    <property type="molecule type" value="Genomic_DNA"/>
</dbReference>
<evidence type="ECO:0000256" key="3">
    <source>
        <dbReference type="ARBA" id="ARBA00010199"/>
    </source>
</evidence>
<evidence type="ECO:0000256" key="10">
    <source>
        <dbReference type="ARBA" id="ARBA00023065"/>
    </source>
</evidence>
<keyword evidence="8 13" id="KW-0812">Transmembrane</keyword>
<evidence type="ECO:0000256" key="4">
    <source>
        <dbReference type="ARBA" id="ARBA00020268"/>
    </source>
</evidence>
<proteinExistence type="inferred from homology"/>
<feature type="transmembrane region" description="Helical" evidence="13">
    <location>
        <begin position="191"/>
        <end position="214"/>
    </location>
</feature>
<name>A0A7Y0EF97_9CLOT</name>
<dbReference type="NCBIfam" id="TIGR00797">
    <property type="entry name" value="matE"/>
    <property type="match status" value="1"/>
</dbReference>
<gene>
    <name evidence="14" type="ORF">HBE96_06840</name>
</gene>
<dbReference type="CDD" id="cd13138">
    <property type="entry name" value="MATE_yoeA_like"/>
    <property type="match status" value="1"/>
</dbReference>
<protein>
    <recommendedName>
        <fullName evidence="4">Probable multidrug resistance protein NorM</fullName>
    </recommendedName>
    <alternativeName>
        <fullName evidence="12">Multidrug-efflux transporter</fullName>
    </alternativeName>
</protein>
<keyword evidence="9 13" id="KW-1133">Transmembrane helix</keyword>
<reference evidence="14 15" key="2">
    <citation type="submission" date="2020-06" db="EMBL/GenBank/DDBJ databases">
        <title>Complete Genome Sequence of Clostridium muelleri sp. nov. P21T, an Acid-Alcohol Producing Acetogen Isolated from Old Hay.</title>
        <authorList>
            <person name="Duncan K.E."/>
            <person name="Tanner R.S."/>
        </authorList>
    </citation>
    <scope>NUCLEOTIDE SEQUENCE [LARGE SCALE GENOMIC DNA]</scope>
    <source>
        <strain evidence="14 15">P21</strain>
    </source>
</reference>
<feature type="transmembrane region" description="Helical" evidence="13">
    <location>
        <begin position="163"/>
        <end position="185"/>
    </location>
</feature>
<evidence type="ECO:0000256" key="8">
    <source>
        <dbReference type="ARBA" id="ARBA00022692"/>
    </source>
</evidence>
<comment type="function">
    <text evidence="1">Multidrug efflux pump.</text>
</comment>
<evidence type="ECO:0000256" key="6">
    <source>
        <dbReference type="ARBA" id="ARBA00022449"/>
    </source>
</evidence>
<dbReference type="GO" id="GO:0005886">
    <property type="term" value="C:plasma membrane"/>
    <property type="evidence" value="ECO:0007669"/>
    <property type="project" value="UniProtKB-SubCell"/>
</dbReference>
<feature type="transmembrane region" description="Helical" evidence="13">
    <location>
        <begin position="318"/>
        <end position="338"/>
    </location>
</feature>
<keyword evidence="11 13" id="KW-0472">Membrane</keyword>
<keyword evidence="5" id="KW-0813">Transport</keyword>